<dbReference type="OrthoDB" id="2802922at2759"/>
<reference evidence="2 3" key="1">
    <citation type="journal article" date="2015" name="Biotechnol. Biofuels">
        <title>Enhanced degradation of softwood versus hardwood by the white-rot fungus Pycnoporus coccineus.</title>
        <authorList>
            <person name="Couturier M."/>
            <person name="Navarro D."/>
            <person name="Chevret D."/>
            <person name="Henrissat B."/>
            <person name="Piumi F."/>
            <person name="Ruiz-Duenas F.J."/>
            <person name="Martinez A.T."/>
            <person name="Grigoriev I.V."/>
            <person name="Riley R."/>
            <person name="Lipzen A."/>
            <person name="Berrin J.G."/>
            <person name="Master E.R."/>
            <person name="Rosso M.N."/>
        </authorList>
    </citation>
    <scope>NUCLEOTIDE SEQUENCE [LARGE SCALE GENOMIC DNA]</scope>
    <source>
        <strain evidence="2 3">BRFM310</strain>
    </source>
</reference>
<evidence type="ECO:0008006" key="4">
    <source>
        <dbReference type="Google" id="ProtNLM"/>
    </source>
</evidence>
<dbReference type="AlphaFoldDB" id="A0A1Y2ICP3"/>
<dbReference type="Proteomes" id="UP000193067">
    <property type="component" value="Unassembled WGS sequence"/>
</dbReference>
<dbReference type="STRING" id="1353009.A0A1Y2ICP3"/>
<evidence type="ECO:0000256" key="1">
    <source>
        <dbReference type="SAM" id="MobiDB-lite"/>
    </source>
</evidence>
<dbReference type="EMBL" id="KZ084147">
    <property type="protein sequence ID" value="OSC97681.1"/>
    <property type="molecule type" value="Genomic_DNA"/>
</dbReference>
<keyword evidence="3" id="KW-1185">Reference proteome</keyword>
<proteinExistence type="predicted"/>
<name>A0A1Y2ICP3_TRAC3</name>
<organism evidence="2 3">
    <name type="scientific">Trametes coccinea (strain BRFM310)</name>
    <name type="common">Pycnoporus coccineus</name>
    <dbReference type="NCBI Taxonomy" id="1353009"/>
    <lineage>
        <taxon>Eukaryota</taxon>
        <taxon>Fungi</taxon>
        <taxon>Dikarya</taxon>
        <taxon>Basidiomycota</taxon>
        <taxon>Agaricomycotina</taxon>
        <taxon>Agaricomycetes</taxon>
        <taxon>Polyporales</taxon>
        <taxon>Polyporaceae</taxon>
        <taxon>Trametes</taxon>
    </lineage>
</organism>
<gene>
    <name evidence="2" type="ORF">PYCCODRAFT_1461735</name>
</gene>
<protein>
    <recommendedName>
        <fullName evidence="4">F-box domain-containing protein</fullName>
    </recommendedName>
</protein>
<evidence type="ECO:0000313" key="2">
    <source>
        <dbReference type="EMBL" id="OSC97681.1"/>
    </source>
</evidence>
<sequence>MAQRREINVPVDKSLASVLVKCEPSAVERLALNYAAFFENAPRIKSRVSCDALLHALKGFHHLRQLALKAFTPSTALIAPTMQNRASLPITRLELSHYSSGALDVVQLCPQLTELSLYQGQHSCFSTPQRRIAGPENPWPSLQLLEIGHHDDINLVLDRVRAVRRLHVGFPLPYCNAEDHPHAEILHRLVQKSLPIELSLPLRAVENAPSAFWTEIAKAPEAGQLHVLMLDVWVYRMDSSLISCLDALPQSLSTLTITVLRLQILWSAAARQHLMAPGYHDEEHCEQEKRDIAQARSMEPLRTKLLQDLPRRLASAIPSLRYLAIIDDAPSLLSLAWADYRVALGERLANAGTTDSGPGQGGDADHASVVDSEEGVESRRTYQHYGERCWEVRDGEDEKELIDITREDWQTARERVILGAPLRGSVEGV</sequence>
<evidence type="ECO:0000313" key="3">
    <source>
        <dbReference type="Proteomes" id="UP000193067"/>
    </source>
</evidence>
<feature type="region of interest" description="Disordered" evidence="1">
    <location>
        <begin position="352"/>
        <end position="379"/>
    </location>
</feature>
<accession>A0A1Y2ICP3</accession>